<dbReference type="EMBL" id="JAGGLL010000020">
    <property type="protein sequence ID" value="MBP2022834.1"/>
    <property type="molecule type" value="Genomic_DNA"/>
</dbReference>
<organism evidence="1 2">
    <name type="scientific">Clostridium punense</name>
    <dbReference type="NCBI Taxonomy" id="1054297"/>
    <lineage>
        <taxon>Bacteria</taxon>
        <taxon>Bacillati</taxon>
        <taxon>Bacillota</taxon>
        <taxon>Clostridia</taxon>
        <taxon>Eubacteriales</taxon>
        <taxon>Clostridiaceae</taxon>
        <taxon>Clostridium</taxon>
    </lineage>
</organism>
<evidence type="ECO:0000313" key="2">
    <source>
        <dbReference type="Proteomes" id="UP001519308"/>
    </source>
</evidence>
<reference evidence="1 2" key="1">
    <citation type="submission" date="2021-03" db="EMBL/GenBank/DDBJ databases">
        <title>Genomic Encyclopedia of Type Strains, Phase IV (KMG-IV): sequencing the most valuable type-strain genomes for metagenomic binning, comparative biology and taxonomic classification.</title>
        <authorList>
            <person name="Goeker M."/>
        </authorList>
    </citation>
    <scope>NUCLEOTIDE SEQUENCE [LARGE SCALE GENOMIC DNA]</scope>
    <source>
        <strain evidence="1 2">DSM 28650</strain>
    </source>
</reference>
<dbReference type="Proteomes" id="UP001519308">
    <property type="component" value="Unassembled WGS sequence"/>
</dbReference>
<protein>
    <submittedName>
        <fullName evidence="1">Uncharacterized protein</fullName>
    </submittedName>
</protein>
<keyword evidence="2" id="KW-1185">Reference proteome</keyword>
<accession>A0ABS4K884</accession>
<comment type="caution">
    <text evidence="1">The sequence shown here is derived from an EMBL/GenBank/DDBJ whole genome shotgun (WGS) entry which is preliminary data.</text>
</comment>
<name>A0ABS4K884_9CLOT</name>
<proteinExistence type="predicted"/>
<sequence>MNYLIKSISSKQVNMFSVYINLICKFEARGES</sequence>
<gene>
    <name evidence="1" type="ORF">J2Z44_002659</name>
</gene>
<evidence type="ECO:0000313" key="1">
    <source>
        <dbReference type="EMBL" id="MBP2022834.1"/>
    </source>
</evidence>